<proteinExistence type="predicted"/>
<protein>
    <submittedName>
        <fullName evidence="1">Uncharacterized protein</fullName>
    </submittedName>
</protein>
<organism evidence="1 2">
    <name type="scientific">Paraburkholderia denitrificans</name>
    <dbReference type="NCBI Taxonomy" id="694025"/>
    <lineage>
        <taxon>Bacteria</taxon>
        <taxon>Pseudomonadati</taxon>
        <taxon>Pseudomonadota</taxon>
        <taxon>Betaproteobacteria</taxon>
        <taxon>Burkholderiales</taxon>
        <taxon>Burkholderiaceae</taxon>
        <taxon>Paraburkholderia</taxon>
    </lineage>
</organism>
<sequence>MREQGGLQVARVEREGKAALLIECGGASTILDGAQAEALIQKLALCRSAMKPPVAPRLSPTHNYHITLQPLWFAEPNLTIDGIVLLLRHGGFGWIGFSFDRAALKRMRRDLSRATAASHRVRLVESLATQ</sequence>
<comment type="caution">
    <text evidence="1">The sequence shown here is derived from an EMBL/GenBank/DDBJ whole genome shotgun (WGS) entry which is preliminary data.</text>
</comment>
<name>A0ABW0J6W3_9BURK</name>
<gene>
    <name evidence="1" type="ORF">ACFPTO_08290</name>
</gene>
<dbReference type="Proteomes" id="UP001596103">
    <property type="component" value="Unassembled WGS sequence"/>
</dbReference>
<accession>A0ABW0J6W3</accession>
<evidence type="ECO:0000313" key="2">
    <source>
        <dbReference type="Proteomes" id="UP001596103"/>
    </source>
</evidence>
<evidence type="ECO:0000313" key="1">
    <source>
        <dbReference type="EMBL" id="MFC5428799.1"/>
    </source>
</evidence>
<dbReference type="EMBL" id="JBHSMP010000011">
    <property type="protein sequence ID" value="MFC5428799.1"/>
    <property type="molecule type" value="Genomic_DNA"/>
</dbReference>
<keyword evidence="2" id="KW-1185">Reference proteome</keyword>
<reference evidence="2" key="1">
    <citation type="journal article" date="2019" name="Int. J. Syst. Evol. Microbiol.">
        <title>The Global Catalogue of Microorganisms (GCM) 10K type strain sequencing project: providing services to taxonomists for standard genome sequencing and annotation.</title>
        <authorList>
            <consortium name="The Broad Institute Genomics Platform"/>
            <consortium name="The Broad Institute Genome Sequencing Center for Infectious Disease"/>
            <person name="Wu L."/>
            <person name="Ma J."/>
        </authorList>
    </citation>
    <scope>NUCLEOTIDE SEQUENCE [LARGE SCALE GENOMIC DNA]</scope>
    <source>
        <strain evidence="2">CCUG 56042</strain>
    </source>
</reference>
<dbReference type="RefSeq" id="WP_377710752.1">
    <property type="nucleotide sequence ID" value="NZ_JBHSMP010000011.1"/>
</dbReference>